<sequence>MIYRSCCTAKEGEVDRISALPEPILQHILSFLPFKEAAHASLLSKKWKEAWDTLPVLSFDESVFTLDLWDLKPEQSDDKPSRVRRRKKKLFERLEKILEKRRKELISIDKLSIYIEVSNQKEFLSFVDRCTCYAIESNVKELKFEFGTLGRIWYNVPGSIFQAHSIDILKLSGCKLELLRSNVKLNSLRKLCLEYVYAENYAVENFLGGCPSIEELLLSSCKGFKILELFNVVKLNTIKLRCSSQLEQVEINALNVHFIELSDISVQCEFNLTACKNLKSLKLRYLLVSDEWLYNQVSELPVLEYLNITWCMKLRAIFIASSRLKRLSIGTCKKLFEIKIEAPNLTSFKYDGEMISFSSNTPDTILETDLFLDSQKMGTRWYAKYIELLAKFNRSSTMMNLRSEIGQV</sequence>
<reference evidence="1 2" key="1">
    <citation type="journal article" date="2023" name="Science">
        <title>Complex scaffold remodeling in plant triterpene biosynthesis.</title>
        <authorList>
            <person name="De La Pena R."/>
            <person name="Hodgson H."/>
            <person name="Liu J.C."/>
            <person name="Stephenson M.J."/>
            <person name="Martin A.C."/>
            <person name="Owen C."/>
            <person name="Harkess A."/>
            <person name="Leebens-Mack J."/>
            <person name="Jimenez L.E."/>
            <person name="Osbourn A."/>
            <person name="Sattely E.S."/>
        </authorList>
    </citation>
    <scope>NUCLEOTIDE SEQUENCE [LARGE SCALE GENOMIC DNA]</scope>
    <source>
        <strain evidence="2">cv. JPN11</strain>
        <tissue evidence="1">Leaf</tissue>
    </source>
</reference>
<organism evidence="1 2">
    <name type="scientific">Melia azedarach</name>
    <name type="common">Chinaberry tree</name>
    <dbReference type="NCBI Taxonomy" id="155640"/>
    <lineage>
        <taxon>Eukaryota</taxon>
        <taxon>Viridiplantae</taxon>
        <taxon>Streptophyta</taxon>
        <taxon>Embryophyta</taxon>
        <taxon>Tracheophyta</taxon>
        <taxon>Spermatophyta</taxon>
        <taxon>Magnoliopsida</taxon>
        <taxon>eudicotyledons</taxon>
        <taxon>Gunneridae</taxon>
        <taxon>Pentapetalae</taxon>
        <taxon>rosids</taxon>
        <taxon>malvids</taxon>
        <taxon>Sapindales</taxon>
        <taxon>Meliaceae</taxon>
        <taxon>Melia</taxon>
    </lineage>
</organism>
<dbReference type="EMBL" id="CM051398">
    <property type="protein sequence ID" value="KAJ4717962.1"/>
    <property type="molecule type" value="Genomic_DNA"/>
</dbReference>
<accession>A0ACC1Y477</accession>
<evidence type="ECO:0000313" key="2">
    <source>
        <dbReference type="Proteomes" id="UP001164539"/>
    </source>
</evidence>
<comment type="caution">
    <text evidence="1">The sequence shown here is derived from an EMBL/GenBank/DDBJ whole genome shotgun (WGS) entry which is preliminary data.</text>
</comment>
<gene>
    <name evidence="1" type="ORF">OWV82_009706</name>
</gene>
<evidence type="ECO:0000313" key="1">
    <source>
        <dbReference type="EMBL" id="KAJ4717962.1"/>
    </source>
</evidence>
<dbReference type="Proteomes" id="UP001164539">
    <property type="component" value="Chromosome 5"/>
</dbReference>
<keyword evidence="2" id="KW-1185">Reference proteome</keyword>
<name>A0ACC1Y477_MELAZ</name>
<proteinExistence type="predicted"/>
<protein>
    <submittedName>
        <fullName evidence="1">F-box protein</fullName>
    </submittedName>
</protein>